<dbReference type="OrthoDB" id="1115172at2"/>
<organism evidence="3 4">
    <name type="scientific">Pedobacter insulae</name>
    <dbReference type="NCBI Taxonomy" id="414048"/>
    <lineage>
        <taxon>Bacteria</taxon>
        <taxon>Pseudomonadati</taxon>
        <taxon>Bacteroidota</taxon>
        <taxon>Sphingobacteriia</taxon>
        <taxon>Sphingobacteriales</taxon>
        <taxon>Sphingobacteriaceae</taxon>
        <taxon>Pedobacter</taxon>
    </lineage>
</organism>
<keyword evidence="2" id="KW-1133">Transmembrane helix</keyword>
<sequence length="301" mass="34246">MQEQDPVNKVDRNKVYFLIIVIAALLGINAYLYFKDKQQSSRFVTVSTEKDRLNLEVEKIEAELDKVNSLNVTLSERLQEEQQLARDKIADLKLALQKGKLTQGDLDEAQKQIAALKEFVKNYNDQIGRLEKENSYLKSERDSLKSKTVVITQKAEELEKQNENLNAKVRVAEALKTSNIDITAYKVRSNGKAVLVTKASTANKFQITFTVASNDLAEKGYKTIYLRVFDPAGNLIANDNDFFEANSQQMQFSSKIQISYNNDDTAYNMDWTNPKEFLKGTYFIILYSGGFEMGKAQISLK</sequence>
<keyword evidence="1" id="KW-0175">Coiled coil</keyword>
<evidence type="ECO:0000313" key="3">
    <source>
        <dbReference type="EMBL" id="SFG57555.1"/>
    </source>
</evidence>
<feature type="transmembrane region" description="Helical" evidence="2">
    <location>
        <begin position="15"/>
        <end position="34"/>
    </location>
</feature>
<evidence type="ECO:0000256" key="2">
    <source>
        <dbReference type="SAM" id="Phobius"/>
    </source>
</evidence>
<keyword evidence="2" id="KW-0812">Transmembrane</keyword>
<protein>
    <recommendedName>
        <fullName evidence="5">Chromosome segregation protein SMC</fullName>
    </recommendedName>
</protein>
<evidence type="ECO:0000313" key="4">
    <source>
        <dbReference type="Proteomes" id="UP000199666"/>
    </source>
</evidence>
<name>A0A1I2SXB8_9SPHI</name>
<dbReference type="RefSeq" id="WP_090991609.1">
    <property type="nucleotide sequence ID" value="NZ_FOPP01000001.1"/>
</dbReference>
<evidence type="ECO:0000256" key="1">
    <source>
        <dbReference type="SAM" id="Coils"/>
    </source>
</evidence>
<proteinExistence type="predicted"/>
<gene>
    <name evidence="3" type="ORF">SAMN04489864_101111</name>
</gene>
<keyword evidence="4" id="KW-1185">Reference proteome</keyword>
<evidence type="ECO:0008006" key="5">
    <source>
        <dbReference type="Google" id="ProtNLM"/>
    </source>
</evidence>
<dbReference type="EMBL" id="FOPP01000001">
    <property type="protein sequence ID" value="SFG57555.1"/>
    <property type="molecule type" value="Genomic_DNA"/>
</dbReference>
<dbReference type="Proteomes" id="UP000199666">
    <property type="component" value="Unassembled WGS sequence"/>
</dbReference>
<keyword evidence="2" id="KW-0472">Membrane</keyword>
<accession>A0A1I2SXB8</accession>
<dbReference type="STRING" id="414048.SAMN04489864_101111"/>
<dbReference type="AlphaFoldDB" id="A0A1I2SXB8"/>
<reference evidence="3 4" key="1">
    <citation type="submission" date="2016-10" db="EMBL/GenBank/DDBJ databases">
        <authorList>
            <person name="de Groot N.N."/>
        </authorList>
    </citation>
    <scope>NUCLEOTIDE SEQUENCE [LARGE SCALE GENOMIC DNA]</scope>
    <source>
        <strain evidence="3 4">DSM 18684</strain>
    </source>
</reference>
<feature type="coiled-coil region" evidence="1">
    <location>
        <begin position="43"/>
        <end position="175"/>
    </location>
</feature>